<name>A0A0V0XVZ6_TRIPS</name>
<dbReference type="EMBL" id="JYDU01000125">
    <property type="protein sequence ID" value="KRX91881.1"/>
    <property type="molecule type" value="Genomic_DNA"/>
</dbReference>
<dbReference type="AlphaFoldDB" id="A0A0V0XVZ6"/>
<dbReference type="Proteomes" id="UP000054815">
    <property type="component" value="Unassembled WGS sequence"/>
</dbReference>
<evidence type="ECO:0000313" key="2">
    <source>
        <dbReference type="EMBL" id="KRX91881.1"/>
    </source>
</evidence>
<evidence type="ECO:0000313" key="3">
    <source>
        <dbReference type="Proteomes" id="UP000054815"/>
    </source>
</evidence>
<accession>A0A0V0XVZ6</accession>
<feature type="region of interest" description="Disordered" evidence="1">
    <location>
        <begin position="121"/>
        <end position="143"/>
    </location>
</feature>
<gene>
    <name evidence="2" type="ORF">T4E_4697</name>
</gene>
<evidence type="ECO:0000256" key="1">
    <source>
        <dbReference type="SAM" id="MobiDB-lite"/>
    </source>
</evidence>
<proteinExistence type="predicted"/>
<comment type="caution">
    <text evidence="2">The sequence shown here is derived from an EMBL/GenBank/DDBJ whole genome shotgun (WGS) entry which is preliminary data.</text>
</comment>
<protein>
    <submittedName>
        <fullName evidence="2">Uncharacterized protein</fullName>
    </submittedName>
</protein>
<sequence>MNMQGQTCLEKQEETHFTSSSALVNDEQVKFTRSTHRRVGLFPMVNLKSESTRLVDTRLEPREPCVRVLERARAPKAHIAELRKCNKEQPQFFKVLYRDHVKEEQSFITIHNLFETFSPCKSIDSSSPDTTEVETEEQRSVSG</sequence>
<organism evidence="2 3">
    <name type="scientific">Trichinella pseudospiralis</name>
    <name type="common">Parasitic roundworm</name>
    <dbReference type="NCBI Taxonomy" id="6337"/>
    <lineage>
        <taxon>Eukaryota</taxon>
        <taxon>Metazoa</taxon>
        <taxon>Ecdysozoa</taxon>
        <taxon>Nematoda</taxon>
        <taxon>Enoplea</taxon>
        <taxon>Dorylaimia</taxon>
        <taxon>Trichinellida</taxon>
        <taxon>Trichinellidae</taxon>
        <taxon>Trichinella</taxon>
    </lineage>
</organism>
<reference evidence="2 3" key="1">
    <citation type="submission" date="2015-01" db="EMBL/GenBank/DDBJ databases">
        <title>Evolution of Trichinella species and genotypes.</title>
        <authorList>
            <person name="Korhonen P.K."/>
            <person name="Edoardo P."/>
            <person name="Giuseppe L.R."/>
            <person name="Gasser R.B."/>
        </authorList>
    </citation>
    <scope>NUCLEOTIDE SEQUENCE [LARGE SCALE GENOMIC DNA]</scope>
    <source>
        <strain evidence="2">ISS141</strain>
    </source>
</reference>